<comment type="function">
    <text evidence="3 12">Catalyzes the reversible adenylation of nicotinate mononucleotide (NaMN) to nicotinic acid adenine dinucleotide (NaAD).</text>
</comment>
<comment type="catalytic activity">
    <reaction evidence="1">
        <text>5-amino-6-(5-phospho-D-ribosylamino)uracil + H2O = 5,6-diaminouracil + D-ribose 5-phosphate</text>
        <dbReference type="Rhea" id="RHEA:55020"/>
        <dbReference type="ChEBI" id="CHEBI:15377"/>
        <dbReference type="ChEBI" id="CHEBI:46252"/>
        <dbReference type="ChEBI" id="CHEBI:58453"/>
        <dbReference type="ChEBI" id="CHEBI:78346"/>
    </reaction>
</comment>
<dbReference type="Gene3D" id="1.10.357.40">
    <property type="entry name" value="YbiA-like"/>
    <property type="match status" value="1"/>
</dbReference>
<evidence type="ECO:0000256" key="7">
    <source>
        <dbReference type="ARBA" id="ARBA00022695"/>
    </source>
</evidence>
<proteinExistence type="inferred from homology"/>
<dbReference type="GO" id="GO:0004515">
    <property type="term" value="F:nicotinate-nucleotide adenylyltransferase activity"/>
    <property type="evidence" value="ECO:0007669"/>
    <property type="project" value="UniProtKB-UniRule"/>
</dbReference>
<dbReference type="InterPro" id="IPR014729">
    <property type="entry name" value="Rossmann-like_a/b/a_fold"/>
</dbReference>
<dbReference type="HAMAP" id="MF_00244">
    <property type="entry name" value="NaMN_adenylyltr"/>
    <property type="match status" value="1"/>
</dbReference>
<dbReference type="GO" id="GO:0005524">
    <property type="term" value="F:ATP binding"/>
    <property type="evidence" value="ECO:0007669"/>
    <property type="project" value="UniProtKB-KW"/>
</dbReference>
<gene>
    <name evidence="12 15" type="primary">nadD</name>
    <name evidence="15" type="ORF">IAB60_11900</name>
</gene>
<evidence type="ECO:0000256" key="10">
    <source>
        <dbReference type="ARBA" id="ARBA00023027"/>
    </source>
</evidence>
<dbReference type="Gene3D" id="3.40.50.620">
    <property type="entry name" value="HUPs"/>
    <property type="match status" value="1"/>
</dbReference>
<feature type="domain" description="Cytidyltransferase-like" evidence="13">
    <location>
        <begin position="15"/>
        <end position="190"/>
    </location>
</feature>
<protein>
    <recommendedName>
        <fullName evidence="12">Probable nicotinate-nucleotide adenylyltransferase</fullName>
        <ecNumber evidence="12">2.7.7.18</ecNumber>
    </recommendedName>
    <alternativeName>
        <fullName evidence="12">Deamido-NAD(+) diphosphorylase</fullName>
    </alternativeName>
    <alternativeName>
        <fullName evidence="12">Deamido-NAD(+) pyrophosphorylase</fullName>
    </alternativeName>
    <alternativeName>
        <fullName evidence="12">Nicotinate mononucleotide adenylyltransferase</fullName>
        <shortName evidence="12">NaMN adenylyltransferase</shortName>
    </alternativeName>
</protein>
<keyword evidence="7 12" id="KW-0548">Nucleotidyltransferase</keyword>
<keyword evidence="8 12" id="KW-0547">Nucleotide-binding</keyword>
<dbReference type="Pfam" id="PF08719">
    <property type="entry name" value="NADAR"/>
    <property type="match status" value="1"/>
</dbReference>
<dbReference type="GO" id="GO:0009435">
    <property type="term" value="P:NAD+ biosynthetic process"/>
    <property type="evidence" value="ECO:0007669"/>
    <property type="project" value="UniProtKB-UniRule"/>
</dbReference>
<evidence type="ECO:0000256" key="6">
    <source>
        <dbReference type="ARBA" id="ARBA00022679"/>
    </source>
</evidence>
<keyword evidence="6 12" id="KW-0808">Transferase</keyword>
<evidence type="ECO:0000313" key="15">
    <source>
        <dbReference type="EMBL" id="HIT42775.1"/>
    </source>
</evidence>
<dbReference type="Proteomes" id="UP000886860">
    <property type="component" value="Unassembled WGS sequence"/>
</dbReference>
<dbReference type="InterPro" id="IPR004821">
    <property type="entry name" value="Cyt_trans-like"/>
</dbReference>
<comment type="catalytic activity">
    <reaction evidence="2">
        <text>2,5-diamino-6-hydroxy-4-(5-phosphoribosylamino)-pyrimidine + H2O = 2,5,6-triamino-4-hydroxypyrimidine + D-ribose 5-phosphate</text>
        <dbReference type="Rhea" id="RHEA:23436"/>
        <dbReference type="ChEBI" id="CHEBI:15377"/>
        <dbReference type="ChEBI" id="CHEBI:58614"/>
        <dbReference type="ChEBI" id="CHEBI:78346"/>
        <dbReference type="ChEBI" id="CHEBI:137796"/>
    </reaction>
</comment>
<dbReference type="PANTHER" id="PTHR39321">
    <property type="entry name" value="NICOTINATE-NUCLEOTIDE ADENYLYLTRANSFERASE-RELATED"/>
    <property type="match status" value="1"/>
</dbReference>
<evidence type="ECO:0000313" key="16">
    <source>
        <dbReference type="Proteomes" id="UP000886860"/>
    </source>
</evidence>
<comment type="catalytic activity">
    <reaction evidence="11 12">
        <text>nicotinate beta-D-ribonucleotide + ATP + H(+) = deamido-NAD(+) + diphosphate</text>
        <dbReference type="Rhea" id="RHEA:22860"/>
        <dbReference type="ChEBI" id="CHEBI:15378"/>
        <dbReference type="ChEBI" id="CHEBI:30616"/>
        <dbReference type="ChEBI" id="CHEBI:33019"/>
        <dbReference type="ChEBI" id="CHEBI:57502"/>
        <dbReference type="ChEBI" id="CHEBI:58437"/>
        <dbReference type="EC" id="2.7.7.18"/>
    </reaction>
</comment>
<dbReference type="EC" id="2.7.7.18" evidence="12"/>
<comment type="similarity">
    <text evidence="12">Belongs to the NadD family.</text>
</comment>
<dbReference type="InterPro" id="IPR012816">
    <property type="entry name" value="NADAR"/>
</dbReference>
<evidence type="ECO:0000256" key="1">
    <source>
        <dbReference type="ARBA" id="ARBA00000022"/>
    </source>
</evidence>
<evidence type="ECO:0000256" key="9">
    <source>
        <dbReference type="ARBA" id="ARBA00022840"/>
    </source>
</evidence>
<dbReference type="SUPFAM" id="SSF143990">
    <property type="entry name" value="YbiA-like"/>
    <property type="match status" value="1"/>
</dbReference>
<comment type="caution">
    <text evidence="15">The sequence shown here is derived from an EMBL/GenBank/DDBJ whole genome shotgun (WGS) entry which is preliminary data.</text>
</comment>
<dbReference type="EMBL" id="DVKS01000195">
    <property type="protein sequence ID" value="HIT42775.1"/>
    <property type="molecule type" value="Genomic_DNA"/>
</dbReference>
<dbReference type="SUPFAM" id="SSF52374">
    <property type="entry name" value="Nucleotidylyl transferase"/>
    <property type="match status" value="1"/>
</dbReference>
<evidence type="ECO:0000256" key="4">
    <source>
        <dbReference type="ARBA" id="ARBA00005019"/>
    </source>
</evidence>
<organism evidence="15 16">
    <name type="scientific">Candidatus Caccovicinus merdipullorum</name>
    <dbReference type="NCBI Taxonomy" id="2840724"/>
    <lineage>
        <taxon>Bacteria</taxon>
        <taxon>Bacillati</taxon>
        <taxon>Bacillota</taxon>
        <taxon>Clostridia</taxon>
        <taxon>Eubacteriales</taxon>
        <taxon>Candidatus Caccovicinus</taxon>
    </lineage>
</organism>
<dbReference type="PANTHER" id="PTHR39321:SF3">
    <property type="entry name" value="PHOSPHOPANTETHEINE ADENYLYLTRANSFERASE"/>
    <property type="match status" value="1"/>
</dbReference>
<dbReference type="NCBIfam" id="TIGR02464">
    <property type="entry name" value="ribofla_fusion"/>
    <property type="match status" value="1"/>
</dbReference>
<evidence type="ECO:0000256" key="2">
    <source>
        <dbReference type="ARBA" id="ARBA00000751"/>
    </source>
</evidence>
<dbReference type="NCBIfam" id="TIGR00482">
    <property type="entry name" value="nicotinate (nicotinamide) nucleotide adenylyltransferase"/>
    <property type="match status" value="1"/>
</dbReference>
<evidence type="ECO:0000256" key="8">
    <source>
        <dbReference type="ARBA" id="ARBA00022741"/>
    </source>
</evidence>
<keyword evidence="10 12" id="KW-0520">NAD</keyword>
<evidence type="ECO:0000259" key="14">
    <source>
        <dbReference type="Pfam" id="PF08719"/>
    </source>
</evidence>
<dbReference type="CDD" id="cd15457">
    <property type="entry name" value="NADAR"/>
    <property type="match status" value="1"/>
</dbReference>
<dbReference type="AlphaFoldDB" id="A0A9D1KGF3"/>
<sequence length="369" mass="42557">MTGNEHKFDRPCVVVMGGSFNPPTIAHLRLMLAAVEAVGAQKGIFVPSNDAYVRKKMKRQHLERETIPEQLRLEMLEVMCGEDSRLTAEPCEYGRDERAKTYETMETIQEKYPHALIYFVAGGDKLKVMSRWHRKEEFLEKFRILVVKREDSSPEAIIDKIPFLNQHRDAFALLKEPVGLEGISSSKVRDLLRRGDEKGKTLVHPGVWRLLLEDGRLETGITSFRGDYHFLSNFYESPLEYEGLRYQNAEAAFQAQKCTDDGEKAEFCSLAANKAKRLGRQVKLREDWEEVKTGLMLQIVRAKFAQNPELADELLRTGDRKLIEGNTWHDVFWGMDLNTGQGENHLGRILMQVREEMREEKAGEKRQEK</sequence>
<dbReference type="InterPro" id="IPR037238">
    <property type="entry name" value="YbiA-like_sf"/>
</dbReference>
<evidence type="ECO:0000259" key="13">
    <source>
        <dbReference type="Pfam" id="PF01467"/>
    </source>
</evidence>
<reference evidence="15" key="2">
    <citation type="journal article" date="2021" name="PeerJ">
        <title>Extensive microbial diversity within the chicken gut microbiome revealed by metagenomics and culture.</title>
        <authorList>
            <person name="Gilroy R."/>
            <person name="Ravi A."/>
            <person name="Getino M."/>
            <person name="Pursley I."/>
            <person name="Horton D.L."/>
            <person name="Alikhan N.F."/>
            <person name="Baker D."/>
            <person name="Gharbi K."/>
            <person name="Hall N."/>
            <person name="Watson M."/>
            <person name="Adriaenssens E.M."/>
            <person name="Foster-Nyarko E."/>
            <person name="Jarju S."/>
            <person name="Secka A."/>
            <person name="Antonio M."/>
            <person name="Oren A."/>
            <person name="Chaudhuri R.R."/>
            <person name="La Ragione R."/>
            <person name="Hildebrand F."/>
            <person name="Pallen M.J."/>
        </authorList>
    </citation>
    <scope>NUCLEOTIDE SEQUENCE</scope>
    <source>
        <strain evidence="15">CHK123-3438</strain>
    </source>
</reference>
<evidence type="ECO:0000256" key="3">
    <source>
        <dbReference type="ARBA" id="ARBA00002324"/>
    </source>
</evidence>
<accession>A0A9D1KGF3</accession>
<keyword evidence="9 12" id="KW-0067">ATP-binding</keyword>
<reference evidence="15" key="1">
    <citation type="submission" date="2020-10" db="EMBL/GenBank/DDBJ databases">
        <authorList>
            <person name="Gilroy R."/>
        </authorList>
    </citation>
    <scope>NUCLEOTIDE SEQUENCE</scope>
    <source>
        <strain evidence="15">CHK123-3438</strain>
    </source>
</reference>
<keyword evidence="5 12" id="KW-0662">Pyridine nucleotide biosynthesis</keyword>
<name>A0A9D1KGF3_9FIRM</name>
<comment type="pathway">
    <text evidence="4 12">Cofactor biosynthesis; NAD(+) biosynthesis; deamido-NAD(+) from nicotinate D-ribonucleotide: step 1/1.</text>
</comment>
<feature type="domain" description="NADAR" evidence="14">
    <location>
        <begin position="227"/>
        <end position="358"/>
    </location>
</feature>
<dbReference type="InterPro" id="IPR005248">
    <property type="entry name" value="NadD/NMNAT"/>
</dbReference>
<evidence type="ECO:0000256" key="12">
    <source>
        <dbReference type="HAMAP-Rule" id="MF_00244"/>
    </source>
</evidence>
<dbReference type="Pfam" id="PF01467">
    <property type="entry name" value="CTP_transf_like"/>
    <property type="match status" value="1"/>
</dbReference>
<evidence type="ECO:0000256" key="5">
    <source>
        <dbReference type="ARBA" id="ARBA00022642"/>
    </source>
</evidence>
<evidence type="ECO:0000256" key="11">
    <source>
        <dbReference type="ARBA" id="ARBA00048721"/>
    </source>
</evidence>
<dbReference type="CDD" id="cd02165">
    <property type="entry name" value="NMNAT"/>
    <property type="match status" value="1"/>
</dbReference>